<dbReference type="AlphaFoldDB" id="A0A085MMH6"/>
<dbReference type="EMBL" id="KL363184">
    <property type="protein sequence ID" value="KFD58422.1"/>
    <property type="molecule type" value="Genomic_DNA"/>
</dbReference>
<evidence type="ECO:0000313" key="4">
    <source>
        <dbReference type="EMBL" id="KFD58422.1"/>
    </source>
</evidence>
<evidence type="ECO:0000259" key="3">
    <source>
        <dbReference type="Pfam" id="PF23565"/>
    </source>
</evidence>
<dbReference type="Pfam" id="PF23565">
    <property type="entry name" value="ARM_TANGO6"/>
    <property type="match status" value="1"/>
</dbReference>
<evidence type="ECO:0000313" key="5">
    <source>
        <dbReference type="Proteomes" id="UP000030764"/>
    </source>
</evidence>
<evidence type="ECO:0000259" key="2">
    <source>
        <dbReference type="Pfam" id="PF10363"/>
    </source>
</evidence>
<dbReference type="PANTHER" id="PTHR20959:SF1">
    <property type="entry name" value="TRANSPORT AND GOLGI ORGANIZATION PROTEIN 6 HOMOLOG"/>
    <property type="match status" value="1"/>
</dbReference>
<comment type="similarity">
    <text evidence="1">Belongs to the Tango6 family.</text>
</comment>
<dbReference type="InterPro" id="IPR039600">
    <property type="entry name" value="TANGO6/Rtp1"/>
</dbReference>
<feature type="domain" description="TANGO6 HEAT repeat" evidence="3">
    <location>
        <begin position="270"/>
        <end position="509"/>
    </location>
</feature>
<dbReference type="InterPro" id="IPR019451">
    <property type="entry name" value="Rtp1_C1"/>
</dbReference>
<dbReference type="GO" id="GO:0009306">
    <property type="term" value="P:protein secretion"/>
    <property type="evidence" value="ECO:0007669"/>
    <property type="project" value="TreeGrafter"/>
</dbReference>
<dbReference type="InterPro" id="IPR011989">
    <property type="entry name" value="ARM-like"/>
</dbReference>
<dbReference type="SUPFAM" id="SSF48371">
    <property type="entry name" value="ARM repeat"/>
    <property type="match status" value="1"/>
</dbReference>
<dbReference type="Proteomes" id="UP000030764">
    <property type="component" value="Unassembled WGS sequence"/>
</dbReference>
<evidence type="ECO:0000256" key="1">
    <source>
        <dbReference type="ARBA" id="ARBA00005724"/>
    </source>
</evidence>
<dbReference type="Pfam" id="PF10363">
    <property type="entry name" value="RTP1_C1"/>
    <property type="match status" value="1"/>
</dbReference>
<name>A0A085MMH6_9BILA</name>
<keyword evidence="5" id="KW-1185">Reference proteome</keyword>
<reference evidence="4 5" key="1">
    <citation type="journal article" date="2014" name="Nat. Genet.">
        <title>Genome and transcriptome of the porcine whipworm Trichuris suis.</title>
        <authorList>
            <person name="Jex A.R."/>
            <person name="Nejsum P."/>
            <person name="Schwarz E.M."/>
            <person name="Hu L."/>
            <person name="Young N.D."/>
            <person name="Hall R.S."/>
            <person name="Korhonen P.K."/>
            <person name="Liao S."/>
            <person name="Thamsborg S."/>
            <person name="Xia J."/>
            <person name="Xu P."/>
            <person name="Wang S."/>
            <person name="Scheerlinck J.P."/>
            <person name="Hofmann A."/>
            <person name="Sternberg P.W."/>
            <person name="Wang J."/>
            <person name="Gasser R.B."/>
        </authorList>
    </citation>
    <scope>NUCLEOTIDE SEQUENCE [LARGE SCALE GENOMIC DNA]</scope>
    <source>
        <strain evidence="4">DCEP-RM93M</strain>
    </source>
</reference>
<dbReference type="InterPro" id="IPR057407">
    <property type="entry name" value="HEAT_TANGO6"/>
</dbReference>
<dbReference type="PANTHER" id="PTHR20959">
    <property type="entry name" value="TRANSPORT AND GOLGI ORGANIZATION PROTEIN 6 FAMILY MEMBER"/>
    <property type="match status" value="1"/>
</dbReference>
<gene>
    <name evidence="4" type="ORF">M513_00648</name>
</gene>
<feature type="non-terminal residue" evidence="4">
    <location>
        <position position="1"/>
    </location>
</feature>
<protein>
    <submittedName>
        <fullName evidence="4">Uncharacterized protein</fullName>
    </submittedName>
</protein>
<dbReference type="InterPro" id="IPR016024">
    <property type="entry name" value="ARM-type_fold"/>
</dbReference>
<proteinExistence type="inferred from homology"/>
<accession>A0A085MMH6</accession>
<feature type="domain" description="RNA polymerase II assembly factor Rtp1 C-terminal" evidence="2">
    <location>
        <begin position="677"/>
        <end position="780"/>
    </location>
</feature>
<organism evidence="4 5">
    <name type="scientific">Trichuris suis</name>
    <name type="common">pig whipworm</name>
    <dbReference type="NCBI Taxonomy" id="68888"/>
    <lineage>
        <taxon>Eukaryota</taxon>
        <taxon>Metazoa</taxon>
        <taxon>Ecdysozoa</taxon>
        <taxon>Nematoda</taxon>
        <taxon>Enoplea</taxon>
        <taxon>Dorylaimia</taxon>
        <taxon>Trichinellida</taxon>
        <taxon>Trichuridae</taxon>
        <taxon>Trichuris</taxon>
    </lineage>
</organism>
<dbReference type="Gene3D" id="1.25.10.10">
    <property type="entry name" value="Leucine-rich Repeat Variant"/>
    <property type="match status" value="1"/>
</dbReference>
<sequence>FNSRRLYFPLTRFNKLPFRDFSFLECFGLAKMAESSLLSQEDTVSALSRLIDFRNVSAGQPLDAILAERNSSVRELAPTAFEGCSEDNIRGAFLKAIHCLIEKHFALQLPEKQISKDHMIILLKAVEVVMAIGCGLSLEPKVSKALLGRDKWDSLGNIQYEREQVGPVATERLHHTVRVLINLMNQPKLRNELMWHFGDCILGVFAWLGTIQREDESSLCEFQSLLDDCTMPLCVKNLFSLISRLKSVGLSASDPLILSTGNLLTSTLLRSGGLLSFIRAFGLMPEDGRLNRMTKLAAVIIRCPQSFKNKPSEYYKNILEQCIAVFRLESIDKAFKSACYVIISELYKSPYKAYTSLLGSLIWGSLLEKCQLAIEKPEACSSLQADELTDVLANVHRLFADSSHELFALLDPFVDFLLSAYVDIRFSNSVCSQRVSELLWFYFEKRNASSVCGAIVKWLKKEAGRTDSSVYLRFDVTDNGKLVAKVSSQPPDQDCITSVNALLCKVSAAAGANIFFALLPILCMTTIEVENCSTIDPSAKIVVALSSTVEALLDKFSTRILAESRRLLDICRTLLESAMQSDLLVTVSSVSTVLGILEVAISCGGGEEEAYSFCRIRPTIEKLAATYHNSELRLKASQLLNNIAEQTSSSLTIEGDELSSSFQAGGGETYEDALRFLRLSSPEYVGHGLIVLKRLIACKDEKALKNMNEILTLTTALLQNDDSYIYLSAIAVLVCAGRYNLSLISEEMIGIFVNFVTSNQIGSSVKVAEAISLIGKSLGDLAPHYIDVVVPPMLSVYLNAEDFYLRASCLVTIGSIMRGGQFKVSSFLIEMLHVIERAINAEEHSMVVSAALHLLQCLLEGSGDRLLSIFGDSILLVYRHLKSIYSNHRREEVHRLHAQLCLEQINVAMRRNLRLNVD</sequence>